<dbReference type="GeneID" id="65130110"/>
<name>A0A7M1RZG4_9CAUD</name>
<keyword evidence="1" id="KW-0812">Transmembrane</keyword>
<keyword evidence="3" id="KW-1185">Reference proteome</keyword>
<keyword evidence="1" id="KW-0472">Membrane</keyword>
<accession>A0A7M1RZG4</accession>
<evidence type="ECO:0000313" key="3">
    <source>
        <dbReference type="Proteomes" id="UP000593882"/>
    </source>
</evidence>
<evidence type="ECO:0000256" key="1">
    <source>
        <dbReference type="SAM" id="Phobius"/>
    </source>
</evidence>
<evidence type="ECO:0000313" key="2">
    <source>
        <dbReference type="EMBL" id="QOR59524.1"/>
    </source>
</evidence>
<feature type="transmembrane region" description="Helical" evidence="1">
    <location>
        <begin position="33"/>
        <end position="50"/>
    </location>
</feature>
<sequence length="65" mass="7321">MKAEIVAKIAVWFIIFVALLTLGLGMMSTPNSVENVLGFLLIVVIFYLSIKTKCLTTIKFKRDEK</sequence>
<dbReference type="EMBL" id="MT774390">
    <property type="protein sequence ID" value="QOR59524.1"/>
    <property type="molecule type" value="Genomic_DNA"/>
</dbReference>
<reference evidence="2 3" key="1">
    <citation type="submission" date="2020-07" db="EMBL/GenBank/DDBJ databases">
        <title>Taxonomic proposal: Crassvirales, a new order of highly abundant and diverse bacterial viruses.</title>
        <authorList>
            <person name="Shkoporov A.N."/>
            <person name="Stockdale S.R."/>
            <person name="Guerin E."/>
            <person name="Ross R.P."/>
            <person name="Hill C."/>
        </authorList>
    </citation>
    <scope>NUCLEOTIDE SEQUENCE [LARGE SCALE GENOMIC DNA]</scope>
</reference>
<dbReference type="Proteomes" id="UP000593882">
    <property type="component" value="Segment"/>
</dbReference>
<proteinExistence type="predicted"/>
<dbReference type="KEGG" id="vg:65130110"/>
<protein>
    <submittedName>
        <fullName evidence="2">Uncharacterized protein</fullName>
    </submittedName>
</protein>
<organism evidence="2 3">
    <name type="scientific">uncultured phage cr85_1</name>
    <dbReference type="NCBI Taxonomy" id="2772074"/>
    <lineage>
        <taxon>Viruses</taxon>
        <taxon>Duplodnaviria</taxon>
        <taxon>Heunggongvirae</taxon>
        <taxon>Uroviricota</taxon>
        <taxon>Caudoviricetes</taxon>
        <taxon>Crassvirales</taxon>
        <taxon>Steigviridae</taxon>
        <taxon>Asinivirinae</taxon>
        <taxon>Kahnovirus</taxon>
        <taxon>Kahnovirus oralis</taxon>
    </lineage>
</organism>
<feature type="transmembrane region" description="Helical" evidence="1">
    <location>
        <begin position="9"/>
        <end position="27"/>
    </location>
</feature>
<dbReference type="RefSeq" id="YP_010111682.1">
    <property type="nucleotide sequence ID" value="NC_055883.1"/>
</dbReference>
<keyword evidence="1" id="KW-1133">Transmembrane helix</keyword>